<protein>
    <submittedName>
        <fullName evidence="6">AraC-like DNA-binding protein</fullName>
    </submittedName>
</protein>
<keyword evidence="1" id="KW-0805">Transcription regulation</keyword>
<dbReference type="RefSeq" id="WP_209878632.1">
    <property type="nucleotide sequence ID" value="NZ_JAGGLV010000028.1"/>
</dbReference>
<dbReference type="PANTHER" id="PTHR43280:SF2">
    <property type="entry name" value="HTH-TYPE TRANSCRIPTIONAL REGULATOR EXSA"/>
    <property type="match status" value="1"/>
</dbReference>
<keyword evidence="2" id="KW-0238">DNA-binding</keyword>
<evidence type="ECO:0000256" key="1">
    <source>
        <dbReference type="ARBA" id="ARBA00023015"/>
    </source>
</evidence>
<dbReference type="PANTHER" id="PTHR43280">
    <property type="entry name" value="ARAC-FAMILY TRANSCRIPTIONAL REGULATOR"/>
    <property type="match status" value="1"/>
</dbReference>
<proteinExistence type="predicted"/>
<evidence type="ECO:0000256" key="2">
    <source>
        <dbReference type="ARBA" id="ARBA00023125"/>
    </source>
</evidence>
<evidence type="ECO:0000313" key="6">
    <source>
        <dbReference type="EMBL" id="MBP2115525.1"/>
    </source>
</evidence>
<keyword evidence="4" id="KW-0472">Membrane</keyword>
<evidence type="ECO:0000313" key="7">
    <source>
        <dbReference type="Proteomes" id="UP000773462"/>
    </source>
</evidence>
<evidence type="ECO:0000256" key="3">
    <source>
        <dbReference type="ARBA" id="ARBA00023163"/>
    </source>
</evidence>
<dbReference type="PRINTS" id="PR00032">
    <property type="entry name" value="HTHARAC"/>
</dbReference>
<evidence type="ECO:0000259" key="5">
    <source>
        <dbReference type="PROSITE" id="PS01124"/>
    </source>
</evidence>
<dbReference type="EMBL" id="JAGGLV010000028">
    <property type="protein sequence ID" value="MBP2115525.1"/>
    <property type="molecule type" value="Genomic_DNA"/>
</dbReference>
<keyword evidence="4" id="KW-1133">Transmembrane helix</keyword>
<comment type="caution">
    <text evidence="6">The sequence shown here is derived from an EMBL/GenBank/DDBJ whole genome shotgun (WGS) entry which is preliminary data.</text>
</comment>
<dbReference type="SUPFAM" id="SSF46689">
    <property type="entry name" value="Homeodomain-like"/>
    <property type="match status" value="1"/>
</dbReference>
<dbReference type="InterPro" id="IPR018060">
    <property type="entry name" value="HTH_AraC"/>
</dbReference>
<feature type="domain" description="HTH araC/xylS-type" evidence="5">
    <location>
        <begin position="667"/>
        <end position="766"/>
    </location>
</feature>
<keyword evidence="7" id="KW-1185">Reference proteome</keyword>
<evidence type="ECO:0000256" key="4">
    <source>
        <dbReference type="SAM" id="Phobius"/>
    </source>
</evidence>
<organism evidence="6 7">
    <name type="scientific">Paenibacillus silagei</name>
    <dbReference type="NCBI Taxonomy" id="1670801"/>
    <lineage>
        <taxon>Bacteria</taxon>
        <taxon>Bacillati</taxon>
        <taxon>Bacillota</taxon>
        <taxon>Bacilli</taxon>
        <taxon>Bacillales</taxon>
        <taxon>Paenibacillaceae</taxon>
        <taxon>Paenibacillus</taxon>
    </lineage>
</organism>
<gene>
    <name evidence="6" type="ORF">J2Z70_005712</name>
</gene>
<feature type="transmembrane region" description="Helical" evidence="4">
    <location>
        <begin position="304"/>
        <end position="322"/>
    </location>
</feature>
<dbReference type="InterPro" id="IPR020449">
    <property type="entry name" value="Tscrpt_reg_AraC-type_HTH"/>
</dbReference>
<dbReference type="InterPro" id="IPR009057">
    <property type="entry name" value="Homeodomain-like_sf"/>
</dbReference>
<accession>A0ABS4P1D8</accession>
<feature type="transmembrane region" description="Helical" evidence="4">
    <location>
        <begin position="20"/>
        <end position="41"/>
    </location>
</feature>
<dbReference type="Pfam" id="PF12833">
    <property type="entry name" value="HTH_18"/>
    <property type="match status" value="1"/>
</dbReference>
<name>A0ABS4P1D8_9BACL</name>
<dbReference type="SMART" id="SM00342">
    <property type="entry name" value="HTH_ARAC"/>
    <property type="match status" value="1"/>
</dbReference>
<dbReference type="PROSITE" id="PS01124">
    <property type="entry name" value="HTH_ARAC_FAMILY_2"/>
    <property type="match status" value="1"/>
</dbReference>
<sequence>MKFRQPFFASLKRHPTYMKLIFYFVSANVLVLGVSFVLLYGQSSKTLLEEIGDHSESLLVNGARNTSRLMEWALDFSFSSSNDSTLKVYALSDHYSDFETYEVWSQLTDIKNANPSIDSVYLINDYTNTVIDSRLGLNDTAAFYDQDIIKRLRDPETANHSVLIPRTLSLPLTGNTPKEVMTIVRFYEKGSSISAFVMNVDTHNLMTLLQNNSNFASRSITVLNDRDETIFSSTPMNPQQIAELRSHGMKGASGWKLFQPRDQGEKLVVYADSSVKGIQDWTFIEMIPKSAILNKITVLRDTSLILFLVLFAASLAVIILISKRVYSPIQELISRVMRQHQAEKPGLEANANELEYLSSVFTSQHNQIHELTEQWRHNKFLGRERFLRDFLGETYHSATEIRAQFVEWGIDLPSDELSVAIFRIDHFAEFSGVYPEKDRRLLRFAMSNIIQESLQSSRHKLQTVDMGDDHVAVVLSAPLSEEFAKELQVAGQLIQQYLSVGTTIAWGRTLPGLTDMHEVYLETYDLTQERFRFGHRSLIVKEWLPAAPGELYHLPVSQERQIAQAILKGDAAVILEVLRSAVVKLRELPYFECKMSLITLFMDIRRLIQEHSSQPLPSSWGLTSIEKQIIRQETMDNVMPWMEALITRTLEDIAAARSQSKNIALIGQVDQFIESHLTDPNLSATMLADHLGLSVNYFRSLYKAETTQSITDKISEKRLTFICQELIASDSPIEPIVQHFGFSSLNTFYSSFKKVYGMTPAQYRKKYRAGDGGGKV</sequence>
<reference evidence="6 7" key="1">
    <citation type="submission" date="2021-03" db="EMBL/GenBank/DDBJ databases">
        <title>Genomic Encyclopedia of Type Strains, Phase IV (KMG-IV): sequencing the most valuable type-strain genomes for metagenomic binning, comparative biology and taxonomic classification.</title>
        <authorList>
            <person name="Goeker M."/>
        </authorList>
    </citation>
    <scope>NUCLEOTIDE SEQUENCE [LARGE SCALE GENOMIC DNA]</scope>
    <source>
        <strain evidence="6 7">DSM 101953</strain>
    </source>
</reference>
<keyword evidence="4" id="KW-0812">Transmembrane</keyword>
<dbReference type="Proteomes" id="UP000773462">
    <property type="component" value="Unassembled WGS sequence"/>
</dbReference>
<dbReference type="Gene3D" id="1.10.10.60">
    <property type="entry name" value="Homeodomain-like"/>
    <property type="match status" value="2"/>
</dbReference>
<keyword evidence="3" id="KW-0804">Transcription</keyword>